<comment type="caution">
    <text evidence="1">The sequence shown here is derived from an EMBL/GenBank/DDBJ whole genome shotgun (WGS) entry which is preliminary data.</text>
</comment>
<sequence>MPLGYGGVQPVTINYGGSVSAGDSGGKNCYGDSSLFSTNNNSQQEKQFWSSYSSLDEDYGLLQDMMSSHMRRDLIGNPDFCATKLSSFTDTDSGAEIVGDSNLTSMPQI</sequence>
<reference evidence="2" key="2">
    <citation type="journal article" date="2017" name="J. Anim. Genet.">
        <title>Multiple reference genome sequences of hot pepper reveal the massive evolution of plant disease resistance genes by retroduplication.</title>
        <authorList>
            <person name="Kim S."/>
            <person name="Park J."/>
            <person name="Yeom S.-I."/>
            <person name="Kim Y.-M."/>
            <person name="Seo E."/>
            <person name="Kim K.-T."/>
            <person name="Kim M.-S."/>
            <person name="Lee J.M."/>
            <person name="Cheong K."/>
            <person name="Shin H.-S."/>
            <person name="Kim S.-B."/>
            <person name="Han K."/>
            <person name="Lee J."/>
            <person name="Park M."/>
            <person name="Lee H.-A."/>
            <person name="Lee H.-Y."/>
            <person name="Lee Y."/>
            <person name="Oh S."/>
            <person name="Lee J.H."/>
            <person name="Choi E."/>
            <person name="Choi E."/>
            <person name="Lee S.E."/>
            <person name="Jeon J."/>
            <person name="Kim H."/>
            <person name="Choi G."/>
            <person name="Song H."/>
            <person name="Lee J."/>
            <person name="Lee S.-C."/>
            <person name="Kwon J.-K."/>
            <person name="Lee H.-Y."/>
            <person name="Koo N."/>
            <person name="Hong Y."/>
            <person name="Kim R.W."/>
            <person name="Kang W.-H."/>
            <person name="Huh J.H."/>
            <person name="Kang B.-C."/>
            <person name="Yang T.-J."/>
            <person name="Lee Y.-H."/>
            <person name="Bennetzen J.L."/>
            <person name="Choi D."/>
        </authorList>
    </citation>
    <scope>NUCLEOTIDE SEQUENCE [LARGE SCALE GENOMIC DNA]</scope>
    <source>
        <strain evidence="2">cv. PBC81</strain>
    </source>
</reference>
<organism evidence="1 2">
    <name type="scientific">Capsicum baccatum</name>
    <name type="common">Peruvian pepper</name>
    <dbReference type="NCBI Taxonomy" id="33114"/>
    <lineage>
        <taxon>Eukaryota</taxon>
        <taxon>Viridiplantae</taxon>
        <taxon>Streptophyta</taxon>
        <taxon>Embryophyta</taxon>
        <taxon>Tracheophyta</taxon>
        <taxon>Spermatophyta</taxon>
        <taxon>Magnoliopsida</taxon>
        <taxon>eudicotyledons</taxon>
        <taxon>Gunneridae</taxon>
        <taxon>Pentapetalae</taxon>
        <taxon>asterids</taxon>
        <taxon>lamiids</taxon>
        <taxon>Solanales</taxon>
        <taxon>Solanaceae</taxon>
        <taxon>Solanoideae</taxon>
        <taxon>Capsiceae</taxon>
        <taxon>Capsicum</taxon>
    </lineage>
</organism>
<dbReference type="Proteomes" id="UP000224567">
    <property type="component" value="Unassembled WGS sequence"/>
</dbReference>
<accession>A0A2G2WTX6</accession>
<evidence type="ECO:0000313" key="1">
    <source>
        <dbReference type="EMBL" id="PHT48697.1"/>
    </source>
</evidence>
<dbReference type="AlphaFoldDB" id="A0A2G2WTX6"/>
<reference evidence="1 2" key="1">
    <citation type="journal article" date="2017" name="Genome Biol.">
        <title>New reference genome sequences of hot pepper reveal the massive evolution of plant disease-resistance genes by retroduplication.</title>
        <authorList>
            <person name="Kim S."/>
            <person name="Park J."/>
            <person name="Yeom S.I."/>
            <person name="Kim Y.M."/>
            <person name="Seo E."/>
            <person name="Kim K.T."/>
            <person name="Kim M.S."/>
            <person name="Lee J.M."/>
            <person name="Cheong K."/>
            <person name="Shin H.S."/>
            <person name="Kim S.B."/>
            <person name="Han K."/>
            <person name="Lee J."/>
            <person name="Park M."/>
            <person name="Lee H.A."/>
            <person name="Lee H.Y."/>
            <person name="Lee Y."/>
            <person name="Oh S."/>
            <person name="Lee J.H."/>
            <person name="Choi E."/>
            <person name="Choi E."/>
            <person name="Lee S.E."/>
            <person name="Jeon J."/>
            <person name="Kim H."/>
            <person name="Choi G."/>
            <person name="Song H."/>
            <person name="Lee J."/>
            <person name="Lee S.C."/>
            <person name="Kwon J.K."/>
            <person name="Lee H.Y."/>
            <person name="Koo N."/>
            <person name="Hong Y."/>
            <person name="Kim R.W."/>
            <person name="Kang W.H."/>
            <person name="Huh J.H."/>
            <person name="Kang B.C."/>
            <person name="Yang T.J."/>
            <person name="Lee Y.H."/>
            <person name="Bennetzen J.L."/>
            <person name="Choi D."/>
        </authorList>
    </citation>
    <scope>NUCLEOTIDE SEQUENCE [LARGE SCALE GENOMIC DNA]</scope>
    <source>
        <strain evidence="2">cv. PBC81</strain>
    </source>
</reference>
<name>A0A2G2WTX6_CAPBA</name>
<protein>
    <submittedName>
        <fullName evidence="1">Uncharacterized protein</fullName>
    </submittedName>
</protein>
<evidence type="ECO:0000313" key="2">
    <source>
        <dbReference type="Proteomes" id="UP000224567"/>
    </source>
</evidence>
<gene>
    <name evidence="1" type="ORF">CQW23_12905</name>
</gene>
<dbReference type="EMBL" id="MLFT02000005">
    <property type="protein sequence ID" value="PHT48697.1"/>
    <property type="molecule type" value="Genomic_DNA"/>
</dbReference>
<proteinExistence type="predicted"/>
<keyword evidence="2" id="KW-1185">Reference proteome</keyword>